<feature type="region of interest" description="Disordered" evidence="1">
    <location>
        <begin position="1"/>
        <end position="56"/>
    </location>
</feature>
<evidence type="ECO:0000256" key="1">
    <source>
        <dbReference type="SAM" id="MobiDB-lite"/>
    </source>
</evidence>
<evidence type="ECO:0000313" key="2">
    <source>
        <dbReference type="EMBL" id="JAE15863.1"/>
    </source>
</evidence>
<name>A0A0A9G5B8_ARUDO</name>
<reference evidence="2" key="2">
    <citation type="journal article" date="2015" name="Data Brief">
        <title>Shoot transcriptome of the giant reed, Arundo donax.</title>
        <authorList>
            <person name="Barrero R.A."/>
            <person name="Guerrero F.D."/>
            <person name="Moolhuijzen P."/>
            <person name="Goolsby J.A."/>
            <person name="Tidwell J."/>
            <person name="Bellgard S.E."/>
            <person name="Bellgard M.I."/>
        </authorList>
    </citation>
    <scope>NUCLEOTIDE SEQUENCE</scope>
    <source>
        <tissue evidence="2">Shoot tissue taken approximately 20 cm above the soil surface</tissue>
    </source>
</reference>
<proteinExistence type="predicted"/>
<dbReference type="EMBL" id="GBRH01182033">
    <property type="protein sequence ID" value="JAE15863.1"/>
    <property type="molecule type" value="Transcribed_RNA"/>
</dbReference>
<accession>A0A0A9G5B8</accession>
<sequence>MMDKLLMHYSKKGLDPTNKADNDKEAQSDSQQKGFFHPPGRAISLPPESVGPGEDVKVPARSISLQPDCPRIVRVHPKMPDFDELAARVDALRKA</sequence>
<organism evidence="2">
    <name type="scientific">Arundo donax</name>
    <name type="common">Giant reed</name>
    <name type="synonym">Donax arundinaceus</name>
    <dbReference type="NCBI Taxonomy" id="35708"/>
    <lineage>
        <taxon>Eukaryota</taxon>
        <taxon>Viridiplantae</taxon>
        <taxon>Streptophyta</taxon>
        <taxon>Embryophyta</taxon>
        <taxon>Tracheophyta</taxon>
        <taxon>Spermatophyta</taxon>
        <taxon>Magnoliopsida</taxon>
        <taxon>Liliopsida</taxon>
        <taxon>Poales</taxon>
        <taxon>Poaceae</taxon>
        <taxon>PACMAD clade</taxon>
        <taxon>Arundinoideae</taxon>
        <taxon>Arundineae</taxon>
        <taxon>Arundo</taxon>
    </lineage>
</organism>
<reference evidence="2" key="1">
    <citation type="submission" date="2014-09" db="EMBL/GenBank/DDBJ databases">
        <authorList>
            <person name="Magalhaes I.L.F."/>
            <person name="Oliveira U."/>
            <person name="Santos F.R."/>
            <person name="Vidigal T.H.D.A."/>
            <person name="Brescovit A.D."/>
            <person name="Santos A.J."/>
        </authorList>
    </citation>
    <scope>NUCLEOTIDE SEQUENCE</scope>
    <source>
        <tissue evidence="2">Shoot tissue taken approximately 20 cm above the soil surface</tissue>
    </source>
</reference>
<dbReference type="AlphaFoldDB" id="A0A0A9G5B8"/>
<protein>
    <submittedName>
        <fullName evidence="2">Uncharacterized protein</fullName>
    </submittedName>
</protein>
<feature type="compositionally biased region" description="Basic and acidic residues" evidence="1">
    <location>
        <begin position="1"/>
        <end position="27"/>
    </location>
</feature>